<keyword evidence="8" id="KW-0969">Cilium</keyword>
<feature type="chain" id="PRO_5011723061" evidence="7">
    <location>
        <begin position="25"/>
        <end position="148"/>
    </location>
</feature>
<keyword evidence="4 6" id="KW-1133">Transmembrane helix</keyword>
<keyword evidence="2" id="KW-1003">Cell membrane</keyword>
<evidence type="ECO:0000256" key="1">
    <source>
        <dbReference type="ARBA" id="ARBA00004236"/>
    </source>
</evidence>
<accession>A0A1I7M3V8</accession>
<sequence length="148" mass="14747">MTRRWLAAMLGAAATLPYAAGALAAQAEAAASVPAASAASAAAIPFKRTAAVPAEAISGGAVGVVLISLAAIVVVYVLRKRLKLAPAGPSEGALRIVETQRLGPRTLLSVVEFSGGRYLIAQGEHGVTCLASAPTPPDAAPAAPEQAR</sequence>
<keyword evidence="7" id="KW-0732">Signal</keyword>
<evidence type="ECO:0000256" key="2">
    <source>
        <dbReference type="ARBA" id="ARBA00022475"/>
    </source>
</evidence>
<dbReference type="EMBL" id="FPBO01000054">
    <property type="protein sequence ID" value="SFV16636.1"/>
    <property type="molecule type" value="Genomic_DNA"/>
</dbReference>
<organism evidence="8 9">
    <name type="scientific">Pseudoduganella namucuonensis</name>
    <dbReference type="NCBI Taxonomy" id="1035707"/>
    <lineage>
        <taxon>Bacteria</taxon>
        <taxon>Pseudomonadati</taxon>
        <taxon>Pseudomonadota</taxon>
        <taxon>Betaproteobacteria</taxon>
        <taxon>Burkholderiales</taxon>
        <taxon>Oxalobacteraceae</taxon>
        <taxon>Telluria group</taxon>
        <taxon>Pseudoduganella</taxon>
    </lineage>
</organism>
<evidence type="ECO:0000313" key="8">
    <source>
        <dbReference type="EMBL" id="SFV16636.1"/>
    </source>
</evidence>
<dbReference type="AlphaFoldDB" id="A0A1I7M3V8"/>
<keyword evidence="3 6" id="KW-0812">Transmembrane</keyword>
<feature type="transmembrane region" description="Helical" evidence="6">
    <location>
        <begin position="57"/>
        <end position="78"/>
    </location>
</feature>
<keyword evidence="8" id="KW-0282">Flagellum</keyword>
<evidence type="ECO:0000313" key="9">
    <source>
        <dbReference type="Proteomes" id="UP000199391"/>
    </source>
</evidence>
<dbReference type="STRING" id="1035707.SAMN05216552_105412"/>
<dbReference type="Pfam" id="PF04347">
    <property type="entry name" value="FliO"/>
    <property type="match status" value="1"/>
</dbReference>
<dbReference type="Proteomes" id="UP000199391">
    <property type="component" value="Unassembled WGS sequence"/>
</dbReference>
<evidence type="ECO:0000256" key="7">
    <source>
        <dbReference type="SAM" id="SignalP"/>
    </source>
</evidence>
<dbReference type="GO" id="GO:0016020">
    <property type="term" value="C:membrane"/>
    <property type="evidence" value="ECO:0007669"/>
    <property type="project" value="InterPro"/>
</dbReference>
<dbReference type="RefSeq" id="WP_093560956.1">
    <property type="nucleotide sequence ID" value="NZ_FPBO01000054.1"/>
</dbReference>
<dbReference type="InterPro" id="IPR022781">
    <property type="entry name" value="Flagellar_biosynth_FliO"/>
</dbReference>
<dbReference type="GO" id="GO:0044781">
    <property type="term" value="P:bacterial-type flagellum organization"/>
    <property type="evidence" value="ECO:0007669"/>
    <property type="project" value="InterPro"/>
</dbReference>
<protein>
    <submittedName>
        <fullName evidence="8">Flagellar biosynthesis protein, FliO</fullName>
    </submittedName>
</protein>
<evidence type="ECO:0000256" key="4">
    <source>
        <dbReference type="ARBA" id="ARBA00022989"/>
    </source>
</evidence>
<name>A0A1I7M3V8_9BURK</name>
<evidence type="ECO:0000256" key="6">
    <source>
        <dbReference type="SAM" id="Phobius"/>
    </source>
</evidence>
<comment type="subcellular location">
    <subcellularLocation>
        <location evidence="1">Cell membrane</location>
    </subcellularLocation>
</comment>
<evidence type="ECO:0000256" key="3">
    <source>
        <dbReference type="ARBA" id="ARBA00022692"/>
    </source>
</evidence>
<gene>
    <name evidence="8" type="ORF">SAMN05216552_105412</name>
</gene>
<feature type="signal peptide" evidence="7">
    <location>
        <begin position="1"/>
        <end position="24"/>
    </location>
</feature>
<evidence type="ECO:0000256" key="5">
    <source>
        <dbReference type="ARBA" id="ARBA00023136"/>
    </source>
</evidence>
<keyword evidence="8" id="KW-0966">Cell projection</keyword>
<keyword evidence="9" id="KW-1185">Reference proteome</keyword>
<proteinExistence type="predicted"/>
<keyword evidence="5 6" id="KW-0472">Membrane</keyword>
<reference evidence="9" key="1">
    <citation type="submission" date="2016-10" db="EMBL/GenBank/DDBJ databases">
        <authorList>
            <person name="Varghese N."/>
            <person name="Submissions S."/>
        </authorList>
    </citation>
    <scope>NUCLEOTIDE SEQUENCE [LARGE SCALE GENOMIC DNA]</scope>
    <source>
        <strain evidence="9">CGMCC 1.11014</strain>
    </source>
</reference>